<dbReference type="PANTHER" id="PTHR40072">
    <property type="entry name" value="MOLYBDOPTERIN-GUANINE DINUCLEOTIDE BIOSYNTHESIS ADAPTER PROTEIN-RELATED"/>
    <property type="match status" value="1"/>
</dbReference>
<proteinExistence type="predicted"/>
<name>A0ABS9GYZ4_9BACL</name>
<dbReference type="Pfam" id="PF03205">
    <property type="entry name" value="MobB"/>
    <property type="match status" value="1"/>
</dbReference>
<dbReference type="SUPFAM" id="SSF52540">
    <property type="entry name" value="P-loop containing nucleoside triphosphate hydrolases"/>
    <property type="match status" value="1"/>
</dbReference>
<dbReference type="Proteomes" id="UP001649381">
    <property type="component" value="Unassembled WGS sequence"/>
</dbReference>
<sequence>MGSMIPILQVVGFKKSGKTTVLEHLVDHCQQKGYRVGVIKHHGHGGRPDTIESDQTDTGRLRSQGAYATAVEGEGTLIIHVDSEETILLDQIITLYQQLPIDIIFIEGYKSNHYPKVVVAENERDYKELKDNCSHIIASIIRFDPKDSLSTSFSIEDPKGYCEFIMARILDRS</sequence>
<dbReference type="InterPro" id="IPR027417">
    <property type="entry name" value="P-loop_NTPase"/>
</dbReference>
<feature type="domain" description="Molybdopterin-guanine dinucleotide biosynthesis protein B (MobB)" evidence="1">
    <location>
        <begin position="7"/>
        <end position="139"/>
    </location>
</feature>
<dbReference type="InterPro" id="IPR004435">
    <property type="entry name" value="MobB_dom"/>
</dbReference>
<dbReference type="NCBIfam" id="TIGR00176">
    <property type="entry name" value="mobB"/>
    <property type="match status" value="1"/>
</dbReference>
<reference evidence="2 3" key="1">
    <citation type="submission" date="2022-01" db="EMBL/GenBank/DDBJ databases">
        <title>Alkalihalobacillus sp. EGI L200015, a novel bacterium isolated from a salt lake sediment.</title>
        <authorList>
            <person name="Gao L."/>
            <person name="Fang B.-Z."/>
            <person name="Li W.-J."/>
        </authorList>
    </citation>
    <scope>NUCLEOTIDE SEQUENCE [LARGE SCALE GENOMIC DNA]</scope>
    <source>
        <strain evidence="2 3">KCTC 12718</strain>
    </source>
</reference>
<dbReference type="EMBL" id="JAKIJS010000001">
    <property type="protein sequence ID" value="MCF6136818.1"/>
    <property type="molecule type" value="Genomic_DNA"/>
</dbReference>
<dbReference type="Gene3D" id="3.40.50.300">
    <property type="entry name" value="P-loop containing nucleotide triphosphate hydrolases"/>
    <property type="match status" value="1"/>
</dbReference>
<keyword evidence="3" id="KW-1185">Reference proteome</keyword>
<dbReference type="RefSeq" id="WP_236331895.1">
    <property type="nucleotide sequence ID" value="NZ_JAKIJS010000001.1"/>
</dbReference>
<gene>
    <name evidence="2" type="primary">mobB</name>
    <name evidence="2" type="ORF">L2716_03685</name>
</gene>
<evidence type="ECO:0000313" key="3">
    <source>
        <dbReference type="Proteomes" id="UP001649381"/>
    </source>
</evidence>
<dbReference type="PANTHER" id="PTHR40072:SF1">
    <property type="entry name" value="MOLYBDOPTERIN-GUANINE DINUCLEOTIDE BIOSYNTHESIS ADAPTER PROTEIN"/>
    <property type="match status" value="1"/>
</dbReference>
<evidence type="ECO:0000259" key="1">
    <source>
        <dbReference type="Pfam" id="PF03205"/>
    </source>
</evidence>
<comment type="caution">
    <text evidence="2">The sequence shown here is derived from an EMBL/GenBank/DDBJ whole genome shotgun (WGS) entry which is preliminary data.</text>
</comment>
<protein>
    <submittedName>
        <fullName evidence="2">Molybdopterin-guanine dinucleotide biosynthesis protein B</fullName>
    </submittedName>
</protein>
<evidence type="ECO:0000313" key="2">
    <source>
        <dbReference type="EMBL" id="MCF6136818.1"/>
    </source>
</evidence>
<accession>A0ABS9GYZ4</accession>
<dbReference type="InterPro" id="IPR052539">
    <property type="entry name" value="MGD_biosynthesis_adapter"/>
</dbReference>
<organism evidence="2 3">
    <name type="scientific">Pseudalkalibacillus berkeleyi</name>
    <dbReference type="NCBI Taxonomy" id="1069813"/>
    <lineage>
        <taxon>Bacteria</taxon>
        <taxon>Bacillati</taxon>
        <taxon>Bacillota</taxon>
        <taxon>Bacilli</taxon>
        <taxon>Bacillales</taxon>
        <taxon>Fictibacillaceae</taxon>
        <taxon>Pseudalkalibacillus</taxon>
    </lineage>
</organism>